<accession>T1JVR3</accession>
<dbReference type="EnsemblMetazoa" id="tetur02g05520.1">
    <property type="protein sequence ID" value="tetur02g05520.1"/>
    <property type="gene ID" value="tetur02g05520"/>
</dbReference>
<evidence type="ECO:0000256" key="1">
    <source>
        <dbReference type="SAM" id="MobiDB-lite"/>
    </source>
</evidence>
<proteinExistence type="predicted"/>
<evidence type="ECO:0000313" key="2">
    <source>
        <dbReference type="EnsemblMetazoa" id="tetur02g05520.1"/>
    </source>
</evidence>
<organism evidence="2 3">
    <name type="scientific">Tetranychus urticae</name>
    <name type="common">Two-spotted spider mite</name>
    <dbReference type="NCBI Taxonomy" id="32264"/>
    <lineage>
        <taxon>Eukaryota</taxon>
        <taxon>Metazoa</taxon>
        <taxon>Ecdysozoa</taxon>
        <taxon>Arthropoda</taxon>
        <taxon>Chelicerata</taxon>
        <taxon>Arachnida</taxon>
        <taxon>Acari</taxon>
        <taxon>Acariformes</taxon>
        <taxon>Trombidiformes</taxon>
        <taxon>Prostigmata</taxon>
        <taxon>Eleutherengona</taxon>
        <taxon>Raphignathae</taxon>
        <taxon>Tetranychoidea</taxon>
        <taxon>Tetranychidae</taxon>
        <taxon>Tetranychus</taxon>
    </lineage>
</organism>
<evidence type="ECO:0000313" key="3">
    <source>
        <dbReference type="Proteomes" id="UP000015104"/>
    </source>
</evidence>
<reference evidence="2" key="2">
    <citation type="submission" date="2015-06" db="UniProtKB">
        <authorList>
            <consortium name="EnsemblMetazoa"/>
        </authorList>
    </citation>
    <scope>IDENTIFICATION</scope>
</reference>
<dbReference type="Proteomes" id="UP000015104">
    <property type="component" value="Unassembled WGS sequence"/>
</dbReference>
<sequence>MEHLLDEVPAKSALKRIKTLTTSKAFVLQLPTSFVIVKICTNALFCVNQLWPKISSACNRAFKVLKDLKYDLNASGKRRLSNTRQQKISKLEDNDGWDPIDEPLSSTVHKTELKNKKSTDGWDNENWLDTQLRPNNKADSGNSSWRTKNIQSRDRAKTEQYNNQDFCRN</sequence>
<dbReference type="AlphaFoldDB" id="T1JVR3"/>
<reference evidence="3" key="1">
    <citation type="submission" date="2011-08" db="EMBL/GenBank/DDBJ databases">
        <authorList>
            <person name="Rombauts S."/>
        </authorList>
    </citation>
    <scope>NUCLEOTIDE SEQUENCE</scope>
    <source>
        <strain evidence="3">London</strain>
    </source>
</reference>
<dbReference type="HOGENOM" id="CLU_1580525_0_0_1"/>
<protein>
    <submittedName>
        <fullName evidence="2">Uncharacterized protein</fullName>
    </submittedName>
</protein>
<feature type="compositionally biased region" description="Polar residues" evidence="1">
    <location>
        <begin position="159"/>
        <end position="169"/>
    </location>
</feature>
<dbReference type="EMBL" id="CAEY01000796">
    <property type="status" value="NOT_ANNOTATED_CDS"/>
    <property type="molecule type" value="Genomic_DNA"/>
</dbReference>
<feature type="compositionally biased region" description="Polar residues" evidence="1">
    <location>
        <begin position="127"/>
        <end position="150"/>
    </location>
</feature>
<name>T1JVR3_TETUR</name>
<keyword evidence="3" id="KW-1185">Reference proteome</keyword>
<feature type="region of interest" description="Disordered" evidence="1">
    <location>
        <begin position="112"/>
        <end position="169"/>
    </location>
</feature>